<accession>A0A7H0LLJ3</accession>
<dbReference type="AlphaFoldDB" id="A0A7H0LLJ3"/>
<dbReference type="KEGG" id="spap:H3Z74_04855"/>
<protein>
    <submittedName>
        <fullName evidence="1">Uncharacterized protein</fullName>
    </submittedName>
</protein>
<sequence length="84" mass="8992">MGIGRVVKSWQATNINARRLAVMSKPLSPTSGANSAGIFIVEPPRASDMIGRALRSAFQHDGMPEDFAALLKNLDQVEATPARS</sequence>
<evidence type="ECO:0000313" key="2">
    <source>
        <dbReference type="Proteomes" id="UP000516148"/>
    </source>
</evidence>
<proteinExistence type="predicted"/>
<keyword evidence="2" id="KW-1185">Reference proteome</keyword>
<reference evidence="1 2" key="1">
    <citation type="submission" date="2020-09" db="EMBL/GenBank/DDBJ databases">
        <title>Sphingomonas sp., a new species isolated from pork steak.</title>
        <authorList>
            <person name="Heidler von Heilborn D."/>
        </authorList>
    </citation>
    <scope>NUCLEOTIDE SEQUENCE [LARGE SCALE GENOMIC DNA]</scope>
    <source>
        <strain evidence="2">S8-3T</strain>
    </source>
</reference>
<dbReference type="RefSeq" id="WP_187762840.1">
    <property type="nucleotide sequence ID" value="NZ_CP061038.1"/>
</dbReference>
<dbReference type="EMBL" id="CP061038">
    <property type="protein sequence ID" value="QNQ10546.1"/>
    <property type="molecule type" value="Genomic_DNA"/>
</dbReference>
<dbReference type="Proteomes" id="UP000516148">
    <property type="component" value="Chromosome"/>
</dbReference>
<gene>
    <name evidence="1" type="ORF">H3Z74_04855</name>
</gene>
<organism evidence="1 2">
    <name type="scientific">Sphingomonas alpina</name>
    <dbReference type="NCBI Taxonomy" id="653931"/>
    <lineage>
        <taxon>Bacteria</taxon>
        <taxon>Pseudomonadati</taxon>
        <taxon>Pseudomonadota</taxon>
        <taxon>Alphaproteobacteria</taxon>
        <taxon>Sphingomonadales</taxon>
        <taxon>Sphingomonadaceae</taxon>
        <taxon>Sphingomonas</taxon>
    </lineage>
</organism>
<evidence type="ECO:0000313" key="1">
    <source>
        <dbReference type="EMBL" id="QNQ10546.1"/>
    </source>
</evidence>
<name>A0A7H0LLJ3_9SPHN</name>